<dbReference type="GO" id="GO:0015920">
    <property type="term" value="P:lipopolysaccharide transport"/>
    <property type="evidence" value="ECO:0007669"/>
    <property type="project" value="TreeGrafter"/>
</dbReference>
<dbReference type="eggNOG" id="COG0795">
    <property type="taxonomic scope" value="Bacteria"/>
</dbReference>
<feature type="transmembrane region" description="Helical" evidence="12">
    <location>
        <begin position="331"/>
        <end position="349"/>
    </location>
</feature>
<sequence>MIIFRYLLKEALRAQIAVLAVLVTIFISQQFVRILADAAEGQFPGKLVATLLALNMPELLSLILPLSLFLGVMMAHGRMYADSEMTVLHAVGVSEWYVTRVTLVLAFIMALISGITAIYVAPWAKETEYQVLEKAESEAGLAALVQGRFQRAANGKAVIYVEGLSKGKLDTVFVAQLPEKDDPEGETALVLAEGGRIVEGSDGSQRLQLLDGNRFSGVLNQKEYNLVQFGEYEMEIKSQEAAHKRRKLSAYSMSQLFEEGSPHAWAEIHWRLAVPIALPLLTLIAVPMSRVNVRQGKFAKMLPAILIYLGYFGLLMAGRKAIENGAIPPQLGLWWIHLAALVIGIVLIGRGRPAWRKWVHALRWNRNKEAAA</sequence>
<dbReference type="InterPro" id="IPR030922">
    <property type="entry name" value="LptF"/>
</dbReference>
<keyword evidence="8 12" id="KW-0812">Transmembrane</keyword>
<dbReference type="GeneID" id="67183475"/>
<protein>
    <recommendedName>
        <fullName evidence="4">Lipopolysaccharide export system permease protein LptF</fullName>
    </recommendedName>
</protein>
<dbReference type="STRING" id="550540.Fbal_3259"/>
<dbReference type="EMBL" id="CP002209">
    <property type="protein sequence ID" value="ADN77458.1"/>
    <property type="molecule type" value="Genomic_DNA"/>
</dbReference>
<evidence type="ECO:0000256" key="6">
    <source>
        <dbReference type="ARBA" id="ARBA00022475"/>
    </source>
</evidence>
<feature type="transmembrane region" description="Helical" evidence="12">
    <location>
        <begin position="298"/>
        <end position="319"/>
    </location>
</feature>
<feature type="transmembrane region" description="Helical" evidence="12">
    <location>
        <begin position="52"/>
        <end position="76"/>
    </location>
</feature>
<dbReference type="GO" id="GO:0055085">
    <property type="term" value="P:transmembrane transport"/>
    <property type="evidence" value="ECO:0007669"/>
    <property type="project" value="InterPro"/>
</dbReference>
<feature type="transmembrane region" description="Helical" evidence="12">
    <location>
        <begin position="97"/>
        <end position="121"/>
    </location>
</feature>
<name>E1SWJ6_FERBD</name>
<dbReference type="Proteomes" id="UP000006683">
    <property type="component" value="Chromosome"/>
</dbReference>
<evidence type="ECO:0000256" key="9">
    <source>
        <dbReference type="ARBA" id="ARBA00022989"/>
    </source>
</evidence>
<dbReference type="Pfam" id="PF03739">
    <property type="entry name" value="LptF_LptG"/>
    <property type="match status" value="1"/>
</dbReference>
<dbReference type="OrthoDB" id="9778062at2"/>
<keyword evidence="10 12" id="KW-0472">Membrane</keyword>
<proteinExistence type="inferred from homology"/>
<evidence type="ECO:0000256" key="8">
    <source>
        <dbReference type="ARBA" id="ARBA00022692"/>
    </source>
</evidence>
<feature type="transmembrane region" description="Helical" evidence="12">
    <location>
        <begin position="268"/>
        <end position="286"/>
    </location>
</feature>
<dbReference type="RefSeq" id="WP_013346764.1">
    <property type="nucleotide sequence ID" value="NC_014541.1"/>
</dbReference>
<evidence type="ECO:0000313" key="13">
    <source>
        <dbReference type="EMBL" id="ADN77458.1"/>
    </source>
</evidence>
<evidence type="ECO:0000256" key="4">
    <source>
        <dbReference type="ARBA" id="ARBA00014213"/>
    </source>
</evidence>
<keyword evidence="9 12" id="KW-1133">Transmembrane helix</keyword>
<dbReference type="NCBIfam" id="TIGR04407">
    <property type="entry name" value="LptF_YjgP"/>
    <property type="match status" value="1"/>
</dbReference>
<evidence type="ECO:0000256" key="7">
    <source>
        <dbReference type="ARBA" id="ARBA00022519"/>
    </source>
</evidence>
<dbReference type="InterPro" id="IPR005495">
    <property type="entry name" value="LptG/LptF_permease"/>
</dbReference>
<evidence type="ECO:0000256" key="10">
    <source>
        <dbReference type="ARBA" id="ARBA00023136"/>
    </source>
</evidence>
<keyword evidence="7" id="KW-0997">Cell inner membrane</keyword>
<dbReference type="HOGENOM" id="CLU_028799_0_2_6"/>
<dbReference type="GO" id="GO:0043190">
    <property type="term" value="C:ATP-binding cassette (ABC) transporter complex"/>
    <property type="evidence" value="ECO:0007669"/>
    <property type="project" value="InterPro"/>
</dbReference>
<accession>E1SWJ6</accession>
<evidence type="ECO:0000313" key="14">
    <source>
        <dbReference type="Proteomes" id="UP000006683"/>
    </source>
</evidence>
<keyword evidence="6" id="KW-1003">Cell membrane</keyword>
<evidence type="ECO:0000256" key="5">
    <source>
        <dbReference type="ARBA" id="ARBA00022448"/>
    </source>
</evidence>
<comment type="subunit">
    <text evidence="11">Component of the lipopolysaccharide transport and assembly complex. The LptBFG transporter is composed of two ATP-binding proteins (LptB) and two transmembrane proteins (LptF and LptG).</text>
</comment>
<comment type="subcellular location">
    <subcellularLocation>
        <location evidence="2">Cell inner membrane</location>
        <topology evidence="2">Multi-pass membrane protein</topology>
    </subcellularLocation>
</comment>
<reference evidence="13 14" key="1">
    <citation type="journal article" date="2010" name="Stand. Genomic Sci.">
        <title>Complete genome sequence of Ferrimonas balearica type strain (PAT).</title>
        <authorList>
            <person name="Nolan M."/>
            <person name="Sikorski J."/>
            <person name="Davenport K."/>
            <person name="Lucas S."/>
            <person name="Glavina Del Rio T."/>
            <person name="Tice H."/>
            <person name="Cheng J."/>
            <person name="Goodwin L."/>
            <person name="Pitluck S."/>
            <person name="Liolios K."/>
            <person name="Ivanova N."/>
            <person name="Mavromatis K."/>
            <person name="Ovchinnikova G."/>
            <person name="Pati A."/>
            <person name="Chen A."/>
            <person name="Palaniappan K."/>
            <person name="Land M."/>
            <person name="Hauser L."/>
            <person name="Chang Y."/>
            <person name="Jeffries C."/>
            <person name="Tapia R."/>
            <person name="Brettin T."/>
            <person name="Detter J."/>
            <person name="Han C."/>
            <person name="Yasawong M."/>
            <person name="Rohde M."/>
            <person name="Tindall B."/>
            <person name="Goker M."/>
            <person name="Woyke T."/>
            <person name="Bristow J."/>
            <person name="Eisen J."/>
            <person name="Markowitz V."/>
            <person name="Hugenholtz P."/>
            <person name="Kyrpides N."/>
            <person name="Klenk H."/>
            <person name="Lapidus A."/>
        </authorList>
    </citation>
    <scope>NUCLEOTIDE SEQUENCE [LARGE SCALE GENOMIC DNA]</scope>
    <source>
        <strain evidence="14">DSM 9799 / CCM 4581 / KCTC 23876 / PAT</strain>
    </source>
</reference>
<keyword evidence="14" id="KW-1185">Reference proteome</keyword>
<gene>
    <name evidence="13" type="ordered locus">Fbal_3259</name>
</gene>
<evidence type="ECO:0000256" key="3">
    <source>
        <dbReference type="ARBA" id="ARBA00007725"/>
    </source>
</evidence>
<dbReference type="KEGG" id="fbl:Fbal_3259"/>
<comment type="similarity">
    <text evidence="3">Belongs to the LptF/LptG family.</text>
</comment>
<keyword evidence="5" id="KW-0813">Transport</keyword>
<evidence type="ECO:0000256" key="11">
    <source>
        <dbReference type="ARBA" id="ARBA00026081"/>
    </source>
</evidence>
<dbReference type="AlphaFoldDB" id="E1SWJ6"/>
<feature type="transmembrane region" description="Helical" evidence="12">
    <location>
        <begin position="12"/>
        <end position="32"/>
    </location>
</feature>
<dbReference type="PANTHER" id="PTHR33529:SF7">
    <property type="entry name" value="LIPOPOLYSACCHARIDE EXPORT SYSTEM PERMEASE PROTEIN LPTF"/>
    <property type="match status" value="1"/>
</dbReference>
<organism evidence="13 14">
    <name type="scientific">Ferrimonas balearica (strain DSM 9799 / CCM 4581 / KCTC 23876 / PAT)</name>
    <dbReference type="NCBI Taxonomy" id="550540"/>
    <lineage>
        <taxon>Bacteria</taxon>
        <taxon>Pseudomonadati</taxon>
        <taxon>Pseudomonadota</taxon>
        <taxon>Gammaproteobacteria</taxon>
        <taxon>Alteromonadales</taxon>
        <taxon>Ferrimonadaceae</taxon>
        <taxon>Ferrimonas</taxon>
    </lineage>
</organism>
<evidence type="ECO:0000256" key="1">
    <source>
        <dbReference type="ARBA" id="ARBA00002265"/>
    </source>
</evidence>
<evidence type="ECO:0000256" key="2">
    <source>
        <dbReference type="ARBA" id="ARBA00004429"/>
    </source>
</evidence>
<comment type="function">
    <text evidence="1">Part of the ABC transporter complex LptBFG involved in the translocation of lipopolysaccharide (LPS) from the inner membrane to the outer membrane.</text>
</comment>
<evidence type="ECO:0000256" key="12">
    <source>
        <dbReference type="SAM" id="Phobius"/>
    </source>
</evidence>
<dbReference type="PANTHER" id="PTHR33529">
    <property type="entry name" value="SLR0882 PROTEIN-RELATED"/>
    <property type="match status" value="1"/>
</dbReference>